<reference evidence="1 2" key="1">
    <citation type="submission" date="2023-12" db="EMBL/GenBank/DDBJ databases">
        <title>Marinobacter qingdaonensis sp. nov., isolated from the intertidal sediment of Qingdao, PR China.</title>
        <authorList>
            <person name="Li Y."/>
        </authorList>
    </citation>
    <scope>NUCLEOTIDE SEQUENCE [LARGE SCALE GENOMIC DNA]</scope>
    <source>
        <strain evidence="1 2">ASW11-75</strain>
    </source>
</reference>
<proteinExistence type="predicted"/>
<keyword evidence="2" id="KW-1185">Reference proteome</keyword>
<protein>
    <submittedName>
        <fullName evidence="1">Uncharacterized protein</fullName>
    </submittedName>
</protein>
<dbReference type="Proteomes" id="UP001305746">
    <property type="component" value="Unassembled WGS sequence"/>
</dbReference>
<dbReference type="RefSeq" id="WP_322854058.1">
    <property type="nucleotide sequence ID" value="NZ_JAYDCJ010000001.1"/>
</dbReference>
<comment type="caution">
    <text evidence="1">The sequence shown here is derived from an EMBL/GenBank/DDBJ whole genome shotgun (WGS) entry which is preliminary data.</text>
</comment>
<name>A0ABU5NUQ3_9GAMM</name>
<evidence type="ECO:0000313" key="1">
    <source>
        <dbReference type="EMBL" id="MEA1079538.1"/>
    </source>
</evidence>
<organism evidence="1 2">
    <name type="scientific">Marinobacter qingdaonensis</name>
    <dbReference type="NCBI Taxonomy" id="3108486"/>
    <lineage>
        <taxon>Bacteria</taxon>
        <taxon>Pseudomonadati</taxon>
        <taxon>Pseudomonadota</taxon>
        <taxon>Gammaproteobacteria</taxon>
        <taxon>Pseudomonadales</taxon>
        <taxon>Marinobacteraceae</taxon>
        <taxon>Marinobacter</taxon>
    </lineage>
</organism>
<gene>
    <name evidence="1" type="ORF">U5822_02580</name>
</gene>
<evidence type="ECO:0000313" key="2">
    <source>
        <dbReference type="Proteomes" id="UP001305746"/>
    </source>
</evidence>
<sequence>MKLTACDESREIVVSTEVVGCRGAFEEKELCRFHVLLGPSERQIEMIGKRNWPSVKRFMDQQLNRMSRLPPPVVSANWVY</sequence>
<accession>A0ABU5NUQ3</accession>
<dbReference type="EMBL" id="JAYDCJ010000001">
    <property type="protein sequence ID" value="MEA1079538.1"/>
    <property type="molecule type" value="Genomic_DNA"/>
</dbReference>